<dbReference type="InterPro" id="IPR000073">
    <property type="entry name" value="AB_hydrolase_1"/>
</dbReference>
<feature type="transmembrane region" description="Helical" evidence="1">
    <location>
        <begin position="6"/>
        <end position="30"/>
    </location>
</feature>
<dbReference type="PANTHER" id="PTHR43689">
    <property type="entry name" value="HYDROLASE"/>
    <property type="match status" value="1"/>
</dbReference>
<keyword evidence="1" id="KW-0472">Membrane</keyword>
<evidence type="ECO:0000256" key="1">
    <source>
        <dbReference type="SAM" id="Phobius"/>
    </source>
</evidence>
<sequence>MAIAQWLNQTVGFFVFFFLDIFDYLFCFIYKTLDLFFEYEWKPCYCSSPLEVQAKTRKIIVSERGDYSKVVSMTRTKIHFDEISDTLYSRGPLLLSKLVSSVKCFNCRGLIMRHNVVESCDNNDESKKKTRSGSNKRLMTLNSTVVEKLPTTPRWSDCHCSFCTSWLSPSNKDSLFVKVQQPKDNKKARDNVVFIHGFLSSSSFWTETLFPNFSDTAKSNYRLIAVDLMGYGRSPKPNDSLYTLREHLEMIEKSVISQYKLKKFHVVAHSLGCVLALALAVKHPRAIKSLTLLAPPYYKVPKGVQAAQYVMSKVAPKNVWPPMQFGASLISWYEHLGRTVCLVLCKSHRLVDSLTRLLTLNRRFSPAPGLTGSPMPPFRSYVLFIPFALCFTVHKAVIMRWSEDPKLYATETDKKIHRTTSIGVTCPLVGLLISVESGSFLRCCCSMRFGTPYSQRSPLFLSPGTDELFHPPFETPLTPSDTRSGNSSWLDLKSFRSFLSLSFPTMMMPAFSLLRSLVGRRQSSLGDSSFNGGGKFSLGYECILGLSADFGPHLPFFGAWPTKLMVKIFGGFTDVYDLCALPYIYFMKKLLVGSPSHVPCSIPFPYLLSMKGEDFSVSTGKCSSFYTVLLSCVAVCTGPEDASETTSVYLVGENWVSTSLVTNFRLSDFVVKLLSTHSSFALNSLSSSHEDLSILALMRTYLIEGFLCHTHNGSWHTLHNIIFGSGGKLDSYLDYVRDHVDCDVTIFHGGEDEVIPVECSYSVKTRVPRATVHIIPDKDHITIVVGRQKEFARELELIWQTSKTTYK</sequence>
<dbReference type="EMBL" id="JADBGQ010000009">
    <property type="protein sequence ID" value="KAG5379528.1"/>
    <property type="molecule type" value="Genomic_DNA"/>
</dbReference>
<feature type="domain" description="AB hydrolase-1" evidence="2">
    <location>
        <begin position="192"/>
        <end position="296"/>
    </location>
</feature>
<dbReference type="Pfam" id="PF00561">
    <property type="entry name" value="Abhydrolase_1"/>
    <property type="match status" value="1"/>
</dbReference>
<evidence type="ECO:0000313" key="3">
    <source>
        <dbReference type="EMBL" id="KAG5379528.1"/>
    </source>
</evidence>
<evidence type="ECO:0000259" key="2">
    <source>
        <dbReference type="Pfam" id="PF00561"/>
    </source>
</evidence>
<accession>A0ABQ7L2H7</accession>
<dbReference type="PANTHER" id="PTHR43689:SF36">
    <property type="entry name" value="LYSOPHOSPHOLIPASE BODYGUARD 2-RELATED"/>
    <property type="match status" value="1"/>
</dbReference>
<protein>
    <recommendedName>
        <fullName evidence="2">AB hydrolase-1 domain-containing protein</fullName>
    </recommendedName>
</protein>
<evidence type="ECO:0000313" key="4">
    <source>
        <dbReference type="Proteomes" id="UP000823674"/>
    </source>
</evidence>
<keyword evidence="1" id="KW-1133">Transmembrane helix</keyword>
<reference evidence="3 4" key="1">
    <citation type="submission" date="2021-03" db="EMBL/GenBank/DDBJ databases">
        <authorList>
            <person name="King G.J."/>
            <person name="Bancroft I."/>
            <person name="Baten A."/>
            <person name="Bloomfield J."/>
            <person name="Borpatragohain P."/>
            <person name="He Z."/>
            <person name="Irish N."/>
            <person name="Irwin J."/>
            <person name="Liu K."/>
            <person name="Mauleon R.P."/>
            <person name="Moore J."/>
            <person name="Morris R."/>
            <person name="Ostergaard L."/>
            <person name="Wang B."/>
            <person name="Wells R."/>
        </authorList>
    </citation>
    <scope>NUCLEOTIDE SEQUENCE [LARGE SCALE GENOMIC DNA]</scope>
    <source>
        <strain evidence="3">R-o-18</strain>
        <tissue evidence="3">Leaf</tissue>
    </source>
</reference>
<dbReference type="PRINTS" id="PR00111">
    <property type="entry name" value="ABHYDROLASE"/>
</dbReference>
<dbReference type="Gene3D" id="3.40.50.1820">
    <property type="entry name" value="alpha/beta hydrolase"/>
    <property type="match status" value="2"/>
</dbReference>
<name>A0ABQ7L2H7_BRACM</name>
<proteinExistence type="predicted"/>
<gene>
    <name evidence="3" type="primary">A07g506410.1_BraROA</name>
    <name evidence="3" type="ORF">IGI04_027370</name>
</gene>
<keyword evidence="1" id="KW-0812">Transmembrane</keyword>
<dbReference type="SUPFAM" id="SSF53474">
    <property type="entry name" value="alpha/beta-Hydrolases"/>
    <property type="match status" value="1"/>
</dbReference>
<keyword evidence="4" id="KW-1185">Reference proteome</keyword>
<dbReference type="Proteomes" id="UP000823674">
    <property type="component" value="Chromosome A07"/>
</dbReference>
<comment type="caution">
    <text evidence="3">The sequence shown here is derived from an EMBL/GenBank/DDBJ whole genome shotgun (WGS) entry which is preliminary data.</text>
</comment>
<dbReference type="InterPro" id="IPR029058">
    <property type="entry name" value="AB_hydrolase_fold"/>
</dbReference>
<organism evidence="3 4">
    <name type="scientific">Brassica rapa subsp. trilocularis</name>
    <dbReference type="NCBI Taxonomy" id="1813537"/>
    <lineage>
        <taxon>Eukaryota</taxon>
        <taxon>Viridiplantae</taxon>
        <taxon>Streptophyta</taxon>
        <taxon>Embryophyta</taxon>
        <taxon>Tracheophyta</taxon>
        <taxon>Spermatophyta</taxon>
        <taxon>Magnoliopsida</taxon>
        <taxon>eudicotyledons</taxon>
        <taxon>Gunneridae</taxon>
        <taxon>Pentapetalae</taxon>
        <taxon>rosids</taxon>
        <taxon>malvids</taxon>
        <taxon>Brassicales</taxon>
        <taxon>Brassicaceae</taxon>
        <taxon>Brassiceae</taxon>
        <taxon>Brassica</taxon>
    </lineage>
</organism>